<evidence type="ECO:0008006" key="3">
    <source>
        <dbReference type="Google" id="ProtNLM"/>
    </source>
</evidence>
<dbReference type="AlphaFoldDB" id="A0A4R0RQ78"/>
<comment type="caution">
    <text evidence="1">The sequence shown here is derived from an EMBL/GenBank/DDBJ whole genome shotgun (WGS) entry which is preliminary data.</text>
</comment>
<dbReference type="OrthoDB" id="5354526at2759"/>
<dbReference type="Gene3D" id="3.80.10.10">
    <property type="entry name" value="Ribonuclease Inhibitor"/>
    <property type="match status" value="1"/>
</dbReference>
<sequence>MPMSPHDDVPNELWMDIFETMDVPQDLHAVVLSCKKFYVCGIRALLRNLIWSNPHDVATNLPIWSNNNADHLLVADVRSLVLGVSGVPESCGVTFIDEDGRKRRGPIPHALHPMMHLDDQDDHVDPVVAQSTLMRTLRYYQIADRHAFAAQSLYTRMCQRMVTFVNLERLECRDLVFTDELFGVIHHLPALRQLHIELCLFPPRQAVQSRDHSALPLTELKLLNLRRRVTHVHEFAGNNGGLMGIGYVPAADGQGFAIADLDDDLSHVLKLALAADLRSLHIDSTADVLGRVFTVWDNSVPGYVYHLPPRLERLYISKKAYHRGQVQPQFAGEQFFPDRALYALFSRCPTLRTISLECQLPRHTAFPENCLPNLRNVEGLAEAVMAMGTNRPLEAVSLLWSDNVLYGTLDSLGLIADGHGTKLKMLAVEIPKWDEEVLHAVCSLFPELRRLKLTYWSHGPCEDTIVSLGPLFLNRLPHLHTIQVYETPQGQSTPTPAHPSSLFDASYGSIEEEMRDLVIPWNRFCGKLQEIHVRLNARKALDNGPIYEDMIIVFS</sequence>
<dbReference type="STRING" id="92696.A0A4R0RQ78"/>
<reference evidence="1 2" key="1">
    <citation type="submission" date="2018-11" db="EMBL/GenBank/DDBJ databases">
        <title>Genome assembly of Steccherinum ochraceum LE-BIN_3174, the white-rot fungus of the Steccherinaceae family (The Residual Polyporoid clade, Polyporales, Basidiomycota).</title>
        <authorList>
            <person name="Fedorova T.V."/>
            <person name="Glazunova O.A."/>
            <person name="Landesman E.O."/>
            <person name="Moiseenko K.V."/>
            <person name="Psurtseva N.V."/>
            <person name="Savinova O.S."/>
            <person name="Shakhova N.V."/>
            <person name="Tyazhelova T.V."/>
            <person name="Vasina D.V."/>
        </authorList>
    </citation>
    <scope>NUCLEOTIDE SEQUENCE [LARGE SCALE GENOMIC DNA]</scope>
    <source>
        <strain evidence="1 2">LE-BIN_3174</strain>
    </source>
</reference>
<name>A0A4R0RQ78_9APHY</name>
<dbReference type="SUPFAM" id="SSF52047">
    <property type="entry name" value="RNI-like"/>
    <property type="match status" value="1"/>
</dbReference>
<dbReference type="EMBL" id="RWJN01000011">
    <property type="protein sequence ID" value="TCD71040.1"/>
    <property type="molecule type" value="Genomic_DNA"/>
</dbReference>
<accession>A0A4R0RQ78</accession>
<dbReference type="Proteomes" id="UP000292702">
    <property type="component" value="Unassembled WGS sequence"/>
</dbReference>
<proteinExistence type="predicted"/>
<keyword evidence="2" id="KW-1185">Reference proteome</keyword>
<evidence type="ECO:0000313" key="1">
    <source>
        <dbReference type="EMBL" id="TCD71040.1"/>
    </source>
</evidence>
<dbReference type="InterPro" id="IPR032675">
    <property type="entry name" value="LRR_dom_sf"/>
</dbReference>
<organism evidence="1 2">
    <name type="scientific">Steccherinum ochraceum</name>
    <dbReference type="NCBI Taxonomy" id="92696"/>
    <lineage>
        <taxon>Eukaryota</taxon>
        <taxon>Fungi</taxon>
        <taxon>Dikarya</taxon>
        <taxon>Basidiomycota</taxon>
        <taxon>Agaricomycotina</taxon>
        <taxon>Agaricomycetes</taxon>
        <taxon>Polyporales</taxon>
        <taxon>Steccherinaceae</taxon>
        <taxon>Steccherinum</taxon>
    </lineage>
</organism>
<evidence type="ECO:0000313" key="2">
    <source>
        <dbReference type="Proteomes" id="UP000292702"/>
    </source>
</evidence>
<protein>
    <recommendedName>
        <fullName evidence="3">F-box domain-containing protein</fullName>
    </recommendedName>
</protein>
<gene>
    <name evidence="1" type="ORF">EIP91_000539</name>
</gene>